<evidence type="ECO:0000256" key="2">
    <source>
        <dbReference type="ARBA" id="ARBA00006464"/>
    </source>
</evidence>
<keyword evidence="10" id="KW-1185">Reference proteome</keyword>
<dbReference type="RefSeq" id="WP_084067034.1">
    <property type="nucleotide sequence ID" value="NZ_FWXY01000003.1"/>
</dbReference>
<evidence type="ECO:0000259" key="8">
    <source>
        <dbReference type="Pfam" id="PF02397"/>
    </source>
</evidence>
<feature type="domain" description="Bacterial sugar transferase" evidence="8">
    <location>
        <begin position="259"/>
        <end position="442"/>
    </location>
</feature>
<comment type="subcellular location">
    <subcellularLocation>
        <location evidence="1">Membrane</location>
        <topology evidence="1">Multi-pass membrane protein</topology>
    </subcellularLocation>
</comment>
<keyword evidence="3 9" id="KW-0808">Transferase</keyword>
<feature type="transmembrane region" description="Helical" evidence="7">
    <location>
        <begin position="97"/>
        <end position="120"/>
    </location>
</feature>
<dbReference type="InterPro" id="IPR017475">
    <property type="entry name" value="EPS_sugar_tfrase"/>
</dbReference>
<evidence type="ECO:0000256" key="6">
    <source>
        <dbReference type="ARBA" id="ARBA00023136"/>
    </source>
</evidence>
<dbReference type="PANTHER" id="PTHR30576:SF0">
    <property type="entry name" value="UNDECAPRENYL-PHOSPHATE N-ACETYLGALACTOSAMINYL 1-PHOSPHATE TRANSFERASE-RELATED"/>
    <property type="match status" value="1"/>
</dbReference>
<protein>
    <submittedName>
        <fullName evidence="9">Sugar transferase, PEP-CTERM system associated/exopolysaccharide biosynthesis polyprenyl glycosylphosphotransferase</fullName>
    </submittedName>
</protein>
<dbReference type="GO" id="GO:0016020">
    <property type="term" value="C:membrane"/>
    <property type="evidence" value="ECO:0007669"/>
    <property type="project" value="UniProtKB-SubCell"/>
</dbReference>
<dbReference type="InterPro" id="IPR029063">
    <property type="entry name" value="SAM-dependent_MTases_sf"/>
</dbReference>
<dbReference type="OrthoDB" id="9808602at2"/>
<keyword evidence="5 7" id="KW-1133">Transmembrane helix</keyword>
<organism evidence="9 10">
    <name type="scientific">Desulfocicer vacuolatum DSM 3385</name>
    <dbReference type="NCBI Taxonomy" id="1121400"/>
    <lineage>
        <taxon>Bacteria</taxon>
        <taxon>Pseudomonadati</taxon>
        <taxon>Thermodesulfobacteriota</taxon>
        <taxon>Desulfobacteria</taxon>
        <taxon>Desulfobacterales</taxon>
        <taxon>Desulfobacteraceae</taxon>
        <taxon>Desulfocicer</taxon>
    </lineage>
</organism>
<dbReference type="PANTHER" id="PTHR30576">
    <property type="entry name" value="COLANIC BIOSYNTHESIS UDP-GLUCOSE LIPID CARRIER TRANSFERASE"/>
    <property type="match status" value="1"/>
</dbReference>
<dbReference type="Pfam" id="PF13727">
    <property type="entry name" value="CoA_binding_3"/>
    <property type="match status" value="1"/>
</dbReference>
<dbReference type="Proteomes" id="UP000192418">
    <property type="component" value="Unassembled WGS sequence"/>
</dbReference>
<dbReference type="Gene3D" id="3.40.50.720">
    <property type="entry name" value="NAD(P)-binding Rossmann-like Domain"/>
    <property type="match status" value="1"/>
</dbReference>
<keyword evidence="6 7" id="KW-0472">Membrane</keyword>
<evidence type="ECO:0000313" key="10">
    <source>
        <dbReference type="Proteomes" id="UP000192418"/>
    </source>
</evidence>
<proteinExistence type="inferred from homology"/>
<dbReference type="GO" id="GO:0016780">
    <property type="term" value="F:phosphotransferase activity, for other substituted phosphate groups"/>
    <property type="evidence" value="ECO:0007669"/>
    <property type="project" value="TreeGrafter"/>
</dbReference>
<evidence type="ECO:0000256" key="1">
    <source>
        <dbReference type="ARBA" id="ARBA00004141"/>
    </source>
</evidence>
<keyword evidence="4 7" id="KW-0812">Transmembrane</keyword>
<dbReference type="Pfam" id="PF02397">
    <property type="entry name" value="Bac_transf"/>
    <property type="match status" value="1"/>
</dbReference>
<dbReference type="EMBL" id="FWXY01000003">
    <property type="protein sequence ID" value="SMC49927.1"/>
    <property type="molecule type" value="Genomic_DNA"/>
</dbReference>
<comment type="similarity">
    <text evidence="2">Belongs to the bacterial sugar transferase family.</text>
</comment>
<sequence length="447" mass="51947">MLVDLTIVYVTFGIISPFLSSYQSSTLHPGSMEGNLVILTFMFITIIVLLTCNLYMATEFIYLSDLIKKTIPGFFLTLFFMETFFLFSNTFFLSNAHLILCLTFTFTTIFVFRCIVFYCLPYNREKILILGITSQASEIIKECLNKKIVGFEVMGFATSITSQVGQSIQDIPVLDTMDKLESILSKHTIDTIVVTLRNRRGKLPVHELLQCKFKNIRILEGTQFYETAQRKLLIDDFFKPSWFIFENGFYRTSLHLAFKRIQGLIISFSLLIFLSPILFITAVMIKIESSGPVFYFQERVGRNGKKFKLIKFRSMTVTAEKESGPIFALKHDTRITRIGHFIRKIRLDEIPQFINIFKGDMDLVGPRPERGVFVKELEKKLPYYHLRHAVRPGLTGWAQVNYPYGENFEDSKEKLNYDLYYVKHLSWHLDLHILLMTIREVLFGKGR</sequence>
<dbReference type="InterPro" id="IPR003362">
    <property type="entry name" value="Bact_transf"/>
</dbReference>
<dbReference type="AlphaFoldDB" id="A0A1W1ZNJ5"/>
<feature type="transmembrane region" description="Helical" evidence="7">
    <location>
        <begin position="70"/>
        <end position="91"/>
    </location>
</feature>
<feature type="transmembrane region" description="Helical" evidence="7">
    <location>
        <begin position="264"/>
        <end position="285"/>
    </location>
</feature>
<evidence type="ECO:0000256" key="3">
    <source>
        <dbReference type="ARBA" id="ARBA00022679"/>
    </source>
</evidence>
<name>A0A1W1ZNJ5_9BACT</name>
<gene>
    <name evidence="9" type="ORF">SAMN02746065_10354</name>
</gene>
<evidence type="ECO:0000256" key="4">
    <source>
        <dbReference type="ARBA" id="ARBA00022692"/>
    </source>
</evidence>
<reference evidence="9 10" key="1">
    <citation type="submission" date="2017-04" db="EMBL/GenBank/DDBJ databases">
        <authorList>
            <person name="Afonso C.L."/>
            <person name="Miller P.J."/>
            <person name="Scott M.A."/>
            <person name="Spackman E."/>
            <person name="Goraichik I."/>
            <person name="Dimitrov K.M."/>
            <person name="Suarez D.L."/>
            <person name="Swayne D.E."/>
        </authorList>
    </citation>
    <scope>NUCLEOTIDE SEQUENCE [LARGE SCALE GENOMIC DNA]</scope>
    <source>
        <strain evidence="9 10">DSM 3385</strain>
    </source>
</reference>
<feature type="transmembrane region" description="Helical" evidence="7">
    <location>
        <begin position="36"/>
        <end position="58"/>
    </location>
</feature>
<dbReference type="InterPro" id="IPR017464">
    <property type="entry name" value="Sugar_tfrase_EpsB_2"/>
</dbReference>
<dbReference type="STRING" id="1121400.SAMN02746065_10354"/>
<accession>A0A1W1ZNJ5</accession>
<dbReference type="NCBIfam" id="TIGR03013">
    <property type="entry name" value="EpsB_2"/>
    <property type="match status" value="1"/>
</dbReference>
<feature type="transmembrane region" description="Helical" evidence="7">
    <location>
        <begin position="7"/>
        <end position="24"/>
    </location>
</feature>
<dbReference type="SUPFAM" id="SSF53335">
    <property type="entry name" value="S-adenosyl-L-methionine-dependent methyltransferases"/>
    <property type="match status" value="1"/>
</dbReference>
<evidence type="ECO:0000313" key="9">
    <source>
        <dbReference type="EMBL" id="SMC49927.1"/>
    </source>
</evidence>
<evidence type="ECO:0000256" key="5">
    <source>
        <dbReference type="ARBA" id="ARBA00022989"/>
    </source>
</evidence>
<evidence type="ECO:0000256" key="7">
    <source>
        <dbReference type="SAM" id="Phobius"/>
    </source>
</evidence>
<dbReference type="NCBIfam" id="TIGR03025">
    <property type="entry name" value="EPS_sugtrans"/>
    <property type="match status" value="1"/>
</dbReference>